<dbReference type="PANTHER" id="PTHR46910">
    <property type="entry name" value="TRANSCRIPTION FACTOR PDR1"/>
    <property type="match status" value="1"/>
</dbReference>
<name>A0A5C3Q6P2_9AGAR</name>
<dbReference type="GO" id="GO:0003677">
    <property type="term" value="F:DNA binding"/>
    <property type="evidence" value="ECO:0007669"/>
    <property type="project" value="InterPro"/>
</dbReference>
<dbReference type="STRING" id="1884261.A0A5C3Q6P2"/>
<accession>A0A5C3Q6P2</accession>
<dbReference type="InterPro" id="IPR007219">
    <property type="entry name" value="XnlR_reg_dom"/>
</dbReference>
<dbReference type="InterPro" id="IPR050987">
    <property type="entry name" value="AtrR-like"/>
</dbReference>
<feature type="region of interest" description="Disordered" evidence="2">
    <location>
        <begin position="550"/>
        <end position="585"/>
    </location>
</feature>
<evidence type="ECO:0000259" key="3">
    <source>
        <dbReference type="SMART" id="SM00906"/>
    </source>
</evidence>
<proteinExistence type="predicted"/>
<evidence type="ECO:0000313" key="4">
    <source>
        <dbReference type="EMBL" id="TFK97662.1"/>
    </source>
</evidence>
<protein>
    <submittedName>
        <fullName evidence="4">Fungal-specific transcription factor domain-containing protein</fullName>
    </submittedName>
</protein>
<dbReference type="OrthoDB" id="4456959at2759"/>
<keyword evidence="1" id="KW-0539">Nucleus</keyword>
<organism evidence="4 5">
    <name type="scientific">Pterulicium gracile</name>
    <dbReference type="NCBI Taxonomy" id="1884261"/>
    <lineage>
        <taxon>Eukaryota</taxon>
        <taxon>Fungi</taxon>
        <taxon>Dikarya</taxon>
        <taxon>Basidiomycota</taxon>
        <taxon>Agaricomycotina</taxon>
        <taxon>Agaricomycetes</taxon>
        <taxon>Agaricomycetidae</taxon>
        <taxon>Agaricales</taxon>
        <taxon>Pleurotineae</taxon>
        <taxon>Pterulaceae</taxon>
        <taxon>Pterulicium</taxon>
    </lineage>
</organism>
<keyword evidence="5" id="KW-1185">Reference proteome</keyword>
<evidence type="ECO:0000256" key="1">
    <source>
        <dbReference type="ARBA" id="ARBA00023242"/>
    </source>
</evidence>
<dbReference type="CDD" id="cd12148">
    <property type="entry name" value="fungal_TF_MHR"/>
    <property type="match status" value="1"/>
</dbReference>
<feature type="domain" description="Xylanolytic transcriptional activator regulatory" evidence="3">
    <location>
        <begin position="250"/>
        <end position="323"/>
    </location>
</feature>
<dbReference type="SMART" id="SM00906">
    <property type="entry name" value="Fungal_trans"/>
    <property type="match status" value="1"/>
</dbReference>
<evidence type="ECO:0000313" key="5">
    <source>
        <dbReference type="Proteomes" id="UP000305067"/>
    </source>
</evidence>
<feature type="compositionally biased region" description="Low complexity" evidence="2">
    <location>
        <begin position="554"/>
        <end position="565"/>
    </location>
</feature>
<dbReference type="GO" id="GO:0006351">
    <property type="term" value="P:DNA-templated transcription"/>
    <property type="evidence" value="ECO:0007669"/>
    <property type="project" value="InterPro"/>
</dbReference>
<dbReference type="EMBL" id="ML178845">
    <property type="protein sequence ID" value="TFK97662.1"/>
    <property type="molecule type" value="Genomic_DNA"/>
</dbReference>
<evidence type="ECO:0000256" key="2">
    <source>
        <dbReference type="SAM" id="MobiDB-lite"/>
    </source>
</evidence>
<dbReference type="GO" id="GO:0008270">
    <property type="term" value="F:zinc ion binding"/>
    <property type="evidence" value="ECO:0007669"/>
    <property type="project" value="InterPro"/>
</dbReference>
<dbReference type="Pfam" id="PF04082">
    <property type="entry name" value="Fungal_trans"/>
    <property type="match status" value="1"/>
</dbReference>
<dbReference type="AlphaFoldDB" id="A0A5C3Q6P2"/>
<gene>
    <name evidence="4" type="ORF">BDV98DRAFT_534983</name>
</gene>
<dbReference type="Proteomes" id="UP000305067">
    <property type="component" value="Unassembled WGS sequence"/>
</dbReference>
<dbReference type="PANTHER" id="PTHR46910:SF38">
    <property type="entry name" value="ZN(2)-C6 FUNGAL-TYPE DOMAIN-CONTAINING PROTEIN"/>
    <property type="match status" value="1"/>
</dbReference>
<reference evidence="4 5" key="1">
    <citation type="journal article" date="2019" name="Nat. Ecol. Evol.">
        <title>Megaphylogeny resolves global patterns of mushroom evolution.</title>
        <authorList>
            <person name="Varga T."/>
            <person name="Krizsan K."/>
            <person name="Foldi C."/>
            <person name="Dima B."/>
            <person name="Sanchez-Garcia M."/>
            <person name="Sanchez-Ramirez S."/>
            <person name="Szollosi G.J."/>
            <person name="Szarkandi J.G."/>
            <person name="Papp V."/>
            <person name="Albert L."/>
            <person name="Andreopoulos W."/>
            <person name="Angelini C."/>
            <person name="Antonin V."/>
            <person name="Barry K.W."/>
            <person name="Bougher N.L."/>
            <person name="Buchanan P."/>
            <person name="Buyck B."/>
            <person name="Bense V."/>
            <person name="Catcheside P."/>
            <person name="Chovatia M."/>
            <person name="Cooper J."/>
            <person name="Damon W."/>
            <person name="Desjardin D."/>
            <person name="Finy P."/>
            <person name="Geml J."/>
            <person name="Haridas S."/>
            <person name="Hughes K."/>
            <person name="Justo A."/>
            <person name="Karasinski D."/>
            <person name="Kautmanova I."/>
            <person name="Kiss B."/>
            <person name="Kocsube S."/>
            <person name="Kotiranta H."/>
            <person name="LaButti K.M."/>
            <person name="Lechner B.E."/>
            <person name="Liimatainen K."/>
            <person name="Lipzen A."/>
            <person name="Lukacs Z."/>
            <person name="Mihaltcheva S."/>
            <person name="Morgado L.N."/>
            <person name="Niskanen T."/>
            <person name="Noordeloos M.E."/>
            <person name="Ohm R.A."/>
            <person name="Ortiz-Santana B."/>
            <person name="Ovrebo C."/>
            <person name="Racz N."/>
            <person name="Riley R."/>
            <person name="Savchenko A."/>
            <person name="Shiryaev A."/>
            <person name="Soop K."/>
            <person name="Spirin V."/>
            <person name="Szebenyi C."/>
            <person name="Tomsovsky M."/>
            <person name="Tulloss R.E."/>
            <person name="Uehling J."/>
            <person name="Grigoriev I.V."/>
            <person name="Vagvolgyi C."/>
            <person name="Papp T."/>
            <person name="Martin F.M."/>
            <person name="Miettinen O."/>
            <person name="Hibbett D.S."/>
            <person name="Nagy L.G."/>
        </authorList>
    </citation>
    <scope>NUCLEOTIDE SEQUENCE [LARGE SCALE GENOMIC DNA]</scope>
    <source>
        <strain evidence="4 5">CBS 309.79</strain>
    </source>
</reference>
<dbReference type="GO" id="GO:0003700">
    <property type="term" value="F:DNA-binding transcription factor activity"/>
    <property type="evidence" value="ECO:0007669"/>
    <property type="project" value="InterPro"/>
</dbReference>
<sequence>MLHLFLPGADLSGDFDLDTMAEQAELLELPPPFQFYRQAGDYWDIQLEDDQAIIPSMKSSIPSFLKGRYFGKSSEVVLLRSTLEWKAHEQGKAQPNKSQVADGEWPSEAERWQVNPWEERFISPPYVLPSNYSFPEGDLLHSLVELYFEHVNLFTPLLHRPTFERLIQNRMHIKDASIGAVVLLVSALGSRFSEDPRVRVHGTTLSSGWQWYHQAEEIEERLLAPASLYNIQLSFLRAQFMMGTCDSKQTWTITGIGLRRAQDVGAHRWQTFGMEKSAERELWVRAWWCLVVLDRVASASMGKPCITDGWDFDVGLPTECDDEFWEHPDPQQCWKQPEGTPSKISYFISHIKQTQILASARGFLYVIDKTKRTHMLNFFQDFDRRVVVELDSALNIWIDNIPEHLRNPHSQVNSTFRRQSVVLHAGLYFLQIFMHRPFLMSREKNSPMTTSSIAICTNAARACSRLFDPRDKTCGNVAYLLQPCIFSAAVVLLLSVWTGKRMGLDGYYAKELQNVEKCMAMLTHSERWWKVSGQIGDVIRSLLNATDVARPTHSQAQASTSPQTSDGHGDPPCTPSTFAPTPEGLCHHDNMPLYTEDLAKIPVFSRPPPSQTSTDAWEKAAQPLPADMFTQAPRPGSLDEMLPLPSSQFDSSLPPAPDADLLFGLDPPPDPMQLDIFNLDHDTMAMWSSAPANCDFAEWGTFVDNVNEFQMSSSLDSQMRFP</sequence>